<dbReference type="SFLD" id="SFLDG01135">
    <property type="entry name" value="C1.5.6:_HAD__Beta-PGM__Phospha"/>
    <property type="match status" value="1"/>
</dbReference>
<dbReference type="InterPro" id="IPR023214">
    <property type="entry name" value="HAD_sf"/>
</dbReference>
<dbReference type="InterPro" id="IPR023198">
    <property type="entry name" value="PGP-like_dom2"/>
</dbReference>
<comment type="caution">
    <text evidence="1">The sequence shown here is derived from an EMBL/GenBank/DDBJ whole genome shotgun (WGS) entry which is preliminary data.</text>
</comment>
<dbReference type="RefSeq" id="WP_116049122.1">
    <property type="nucleotide sequence ID" value="NZ_QUBQ01000006.1"/>
</dbReference>
<gene>
    <name evidence="1" type="ORF">DX130_22190</name>
</gene>
<dbReference type="EMBL" id="QUBQ01000006">
    <property type="protein sequence ID" value="REK71163.1"/>
    <property type="molecule type" value="Genomic_DNA"/>
</dbReference>
<dbReference type="PANTHER" id="PTHR47478:SF1">
    <property type="entry name" value="PYRIMIDINE 5'-NUCLEOTIDASE YJJG"/>
    <property type="match status" value="1"/>
</dbReference>
<sequence length="232" mass="25865">MSYDVIFFDADDTLYDYGQSEAHALTEAFREAKLEVSEQLTGSYRTINQQLWQEYEKGLMDMASLRSERFARMIAENGLSVAWTAEEFSDVYLRYLGEGSFLLDGAVEICRELLAGGHRLAVITNGIKDVQLSRIGRSELADAFEHIIVSEDAGIHKPNPGIFDFAFAKLNLTGSRNALIVGDSLSSDMQGGINAGIDTCWYNPLKKPNLTDVKPTYEIQHLRELAEIVGLD</sequence>
<dbReference type="SUPFAM" id="SSF56784">
    <property type="entry name" value="HAD-like"/>
    <property type="match status" value="1"/>
</dbReference>
<evidence type="ECO:0000313" key="1">
    <source>
        <dbReference type="EMBL" id="REK71163.1"/>
    </source>
</evidence>
<name>A0A371P5E7_9BACL</name>
<dbReference type="Proteomes" id="UP000261905">
    <property type="component" value="Unassembled WGS sequence"/>
</dbReference>
<dbReference type="SFLD" id="SFLDS00003">
    <property type="entry name" value="Haloacid_Dehalogenase"/>
    <property type="match status" value="1"/>
</dbReference>
<dbReference type="OrthoDB" id="9802350at2"/>
<organism evidence="1 2">
    <name type="scientific">Paenibacillus paeoniae</name>
    <dbReference type="NCBI Taxonomy" id="2292705"/>
    <lineage>
        <taxon>Bacteria</taxon>
        <taxon>Bacillati</taxon>
        <taxon>Bacillota</taxon>
        <taxon>Bacilli</taxon>
        <taxon>Bacillales</taxon>
        <taxon>Paenibacillaceae</taxon>
        <taxon>Paenibacillus</taxon>
    </lineage>
</organism>
<dbReference type="Gene3D" id="1.10.150.240">
    <property type="entry name" value="Putative phosphatase, domain 2"/>
    <property type="match status" value="1"/>
</dbReference>
<dbReference type="InterPro" id="IPR052550">
    <property type="entry name" value="Pyrimidine_5'-ntase_YjjG"/>
</dbReference>
<dbReference type="AlphaFoldDB" id="A0A371P5E7"/>
<dbReference type="InterPro" id="IPR011951">
    <property type="entry name" value="HAD-SF_hydro_IA_YjjG/PynA"/>
</dbReference>
<dbReference type="NCBIfam" id="TIGR01549">
    <property type="entry name" value="HAD-SF-IA-v1"/>
    <property type="match status" value="1"/>
</dbReference>
<evidence type="ECO:0000313" key="2">
    <source>
        <dbReference type="Proteomes" id="UP000261905"/>
    </source>
</evidence>
<dbReference type="SFLD" id="SFLDG01129">
    <property type="entry name" value="C1.5:_HAD__Beta-PGM__Phosphata"/>
    <property type="match status" value="1"/>
</dbReference>
<dbReference type="Pfam" id="PF00702">
    <property type="entry name" value="Hydrolase"/>
    <property type="match status" value="1"/>
</dbReference>
<accession>A0A371P5E7</accession>
<dbReference type="CDD" id="cd04305">
    <property type="entry name" value="HAD_Neu5Ac-Pase_like"/>
    <property type="match status" value="1"/>
</dbReference>
<dbReference type="Gene3D" id="3.40.50.1000">
    <property type="entry name" value="HAD superfamily/HAD-like"/>
    <property type="match status" value="1"/>
</dbReference>
<proteinExistence type="predicted"/>
<dbReference type="InterPro" id="IPR036412">
    <property type="entry name" value="HAD-like_sf"/>
</dbReference>
<protein>
    <submittedName>
        <fullName evidence="1">Noncanonical pyrimidine nucleotidase, YjjG family</fullName>
    </submittedName>
</protein>
<dbReference type="GO" id="GO:0008253">
    <property type="term" value="F:5'-nucleotidase activity"/>
    <property type="evidence" value="ECO:0007669"/>
    <property type="project" value="InterPro"/>
</dbReference>
<dbReference type="PANTHER" id="PTHR47478">
    <property type="match status" value="1"/>
</dbReference>
<keyword evidence="2" id="KW-1185">Reference proteome</keyword>
<dbReference type="NCBIfam" id="TIGR02254">
    <property type="entry name" value="YjjG_YfnB"/>
    <property type="match status" value="1"/>
</dbReference>
<dbReference type="PRINTS" id="PR00413">
    <property type="entry name" value="HADHALOGNASE"/>
</dbReference>
<reference evidence="1 2" key="1">
    <citation type="submission" date="2018-08" db="EMBL/GenBank/DDBJ databases">
        <title>Paenibacillus sp. M4BSY-1, whole genome shotgun sequence.</title>
        <authorList>
            <person name="Tuo L."/>
        </authorList>
    </citation>
    <scope>NUCLEOTIDE SEQUENCE [LARGE SCALE GENOMIC DNA]</scope>
    <source>
        <strain evidence="1 2">M4BSY-1</strain>
    </source>
</reference>
<dbReference type="InterPro" id="IPR006439">
    <property type="entry name" value="HAD-SF_hydro_IA"/>
</dbReference>